<dbReference type="InterPro" id="IPR038056">
    <property type="entry name" value="YjbR-like_sf"/>
</dbReference>
<dbReference type="InterPro" id="IPR058532">
    <property type="entry name" value="YjbR/MT2646/Rv2570-like"/>
</dbReference>
<proteinExistence type="predicted"/>
<comment type="caution">
    <text evidence="2">The sequence shown here is derived from an EMBL/GenBank/DDBJ whole genome shotgun (WGS) entry which is preliminary data.</text>
</comment>
<evidence type="ECO:0000313" key="2">
    <source>
        <dbReference type="EMBL" id="MCY1010228.1"/>
    </source>
</evidence>
<reference evidence="2" key="1">
    <citation type="submission" date="2022-11" db="EMBL/GenBank/DDBJ databases">
        <title>Minimal conservation of predation-associated metabolite biosynthetic gene clusters underscores biosynthetic potential of Myxococcota including descriptions for ten novel species: Archangium lansinium sp. nov., Myxococcus landrumus sp. nov., Nannocystis bai.</title>
        <authorList>
            <person name="Ahearne A."/>
            <person name="Stevens C."/>
            <person name="Phillips K."/>
        </authorList>
    </citation>
    <scope>NUCLEOTIDE SEQUENCE</scope>
    <source>
        <strain evidence="2">Na p29</strain>
    </source>
</reference>
<name>A0A9X3J1N4_9BACT</name>
<dbReference type="Pfam" id="PF04237">
    <property type="entry name" value="YjbR"/>
    <property type="match status" value="1"/>
</dbReference>
<protein>
    <submittedName>
        <fullName evidence="2">MmcQ/YjbR family DNA-binding protein</fullName>
    </submittedName>
</protein>
<dbReference type="RefSeq" id="WP_267773094.1">
    <property type="nucleotide sequence ID" value="NZ_JAPNKE010000002.1"/>
</dbReference>
<accession>A0A9X3J1N4</accession>
<dbReference type="AlphaFoldDB" id="A0A9X3J1N4"/>
<keyword evidence="3" id="KW-1185">Reference proteome</keyword>
<feature type="region of interest" description="Disordered" evidence="1">
    <location>
        <begin position="118"/>
        <end position="168"/>
    </location>
</feature>
<dbReference type="Gene3D" id="3.90.1150.30">
    <property type="match status" value="1"/>
</dbReference>
<organism evidence="2 3">
    <name type="scientific">Nannocystis pusilla</name>
    <dbReference type="NCBI Taxonomy" id="889268"/>
    <lineage>
        <taxon>Bacteria</taxon>
        <taxon>Pseudomonadati</taxon>
        <taxon>Myxococcota</taxon>
        <taxon>Polyangia</taxon>
        <taxon>Nannocystales</taxon>
        <taxon>Nannocystaceae</taxon>
        <taxon>Nannocystis</taxon>
    </lineage>
</organism>
<dbReference type="Proteomes" id="UP001150924">
    <property type="component" value="Unassembled WGS sequence"/>
</dbReference>
<dbReference type="GO" id="GO:0003677">
    <property type="term" value="F:DNA binding"/>
    <property type="evidence" value="ECO:0007669"/>
    <property type="project" value="UniProtKB-KW"/>
</dbReference>
<keyword evidence="2" id="KW-0238">DNA-binding</keyword>
<evidence type="ECO:0000313" key="3">
    <source>
        <dbReference type="Proteomes" id="UP001150924"/>
    </source>
</evidence>
<feature type="compositionally biased region" description="Basic residues" evidence="1">
    <location>
        <begin position="149"/>
        <end position="162"/>
    </location>
</feature>
<evidence type="ECO:0000256" key="1">
    <source>
        <dbReference type="SAM" id="MobiDB-lite"/>
    </source>
</evidence>
<gene>
    <name evidence="2" type="ORF">OV079_32605</name>
</gene>
<sequence length="168" mass="17449">MTKQAVGAGAEQVRALALAYPQTVEEFPWGHTAVKVGGKAFLFMGGEGDTLTLSMKLPASHGAALLLPFASPTGYGLGKSGWVTASFPKDAALPISLLAEWLEESYRAVAPKKLSALVEPGGPKGMSSATGAKGPGRKGMAEGAGMGRGGRRLRRRSRRAQPRRSSTA</sequence>
<dbReference type="SUPFAM" id="SSF142906">
    <property type="entry name" value="YjbR-like"/>
    <property type="match status" value="1"/>
</dbReference>
<dbReference type="EMBL" id="JAPNKE010000002">
    <property type="protein sequence ID" value="MCY1010228.1"/>
    <property type="molecule type" value="Genomic_DNA"/>
</dbReference>